<dbReference type="PANTHER" id="PTHR47506">
    <property type="entry name" value="TRANSCRIPTIONAL REGULATORY PROTEIN"/>
    <property type="match status" value="1"/>
</dbReference>
<keyword evidence="3" id="KW-0804">Transcription</keyword>
<dbReference type="InterPro" id="IPR001647">
    <property type="entry name" value="HTH_TetR"/>
</dbReference>
<evidence type="ECO:0000313" key="6">
    <source>
        <dbReference type="EMBL" id="EON92538.1"/>
    </source>
</evidence>
<dbReference type="Proteomes" id="UP000016540">
    <property type="component" value="Unassembled WGS sequence"/>
</dbReference>
<keyword evidence="7" id="KW-1185">Reference proteome</keyword>
<dbReference type="GO" id="GO:0003677">
    <property type="term" value="F:DNA binding"/>
    <property type="evidence" value="ECO:0007669"/>
    <property type="project" value="UniProtKB-UniRule"/>
</dbReference>
<dbReference type="RefSeq" id="WP_012137464.1">
    <property type="nucleotide sequence ID" value="NZ_KE007317.1"/>
</dbReference>
<dbReference type="Pfam" id="PF00440">
    <property type="entry name" value="TetR_N"/>
    <property type="match status" value="1"/>
</dbReference>
<feature type="DNA-binding region" description="H-T-H motif" evidence="4">
    <location>
        <begin position="37"/>
        <end position="56"/>
    </location>
</feature>
<feature type="domain" description="HTH tetR-type" evidence="5">
    <location>
        <begin position="15"/>
        <end position="74"/>
    </location>
</feature>
<protein>
    <submittedName>
        <fullName evidence="6">Transcriptional regulator</fullName>
    </submittedName>
</protein>
<dbReference type="InterPro" id="IPR009057">
    <property type="entry name" value="Homeodomain-like_sf"/>
</dbReference>
<evidence type="ECO:0000256" key="2">
    <source>
        <dbReference type="ARBA" id="ARBA00023125"/>
    </source>
</evidence>
<dbReference type="eggNOG" id="COG1309">
    <property type="taxonomic scope" value="Bacteria"/>
</dbReference>
<keyword evidence="2 4" id="KW-0238">DNA-binding</keyword>
<accession>R8B1S5</accession>
<dbReference type="Pfam" id="PF16925">
    <property type="entry name" value="TetR_C_13"/>
    <property type="match status" value="1"/>
</dbReference>
<sequence>MTSTKTAPSREAAKKASREALVKSAMELFPDKGLDVSLDDICAHAGYTRGAFYVHFKNRDELTFEVMGRVGEEWLDSIFEDAREKEGDLIGLMQRFLGELMRGTYPISRSGIRPYQLLDACARSPAIHDRYLEFVRDSVRRLAVYVTNSQMKKQIRPDLDSEQLASIMITVVIGTHTLYDLDYPIDLARTSATLLQLLAVNN</sequence>
<dbReference type="SUPFAM" id="SSF46689">
    <property type="entry name" value="Homeodomain-like"/>
    <property type="match status" value="1"/>
</dbReference>
<dbReference type="STRING" id="1318628.MARLIPOL_07294"/>
<dbReference type="SUPFAM" id="SSF48498">
    <property type="entry name" value="Tetracyclin repressor-like, C-terminal domain"/>
    <property type="match status" value="1"/>
</dbReference>
<evidence type="ECO:0000259" key="5">
    <source>
        <dbReference type="PROSITE" id="PS50977"/>
    </source>
</evidence>
<name>R8B1S5_9GAMM</name>
<dbReference type="HOGENOM" id="CLU_1213385_0_0_6"/>
<gene>
    <name evidence="6" type="ORF">MARLIPOL_07294</name>
</gene>
<dbReference type="PANTHER" id="PTHR47506:SF1">
    <property type="entry name" value="HTH-TYPE TRANSCRIPTIONAL REGULATOR YJDC"/>
    <property type="match status" value="1"/>
</dbReference>
<evidence type="ECO:0000256" key="1">
    <source>
        <dbReference type="ARBA" id="ARBA00023015"/>
    </source>
</evidence>
<reference evidence="6 7" key="1">
    <citation type="journal article" date="2013" name="Genome Announc.">
        <title>Draft Genome Sequence of the Moderately Halophilic Bacterium Marinobacter lipolyticus Strain SM19.</title>
        <authorList>
            <person name="Papke R.T."/>
            <person name="de la Haba R.R."/>
            <person name="Infante-Dominguez C."/>
            <person name="Perez D."/>
            <person name="Sanchez-Porro C."/>
            <person name="Lapierre P."/>
            <person name="Ventosa A."/>
        </authorList>
    </citation>
    <scope>NUCLEOTIDE SEQUENCE [LARGE SCALE GENOMIC DNA]</scope>
    <source>
        <strain evidence="6 7">SM19</strain>
    </source>
</reference>
<dbReference type="EMBL" id="ASAD01000010">
    <property type="protein sequence ID" value="EON92538.1"/>
    <property type="molecule type" value="Genomic_DNA"/>
</dbReference>
<dbReference type="PRINTS" id="PR00455">
    <property type="entry name" value="HTHTETR"/>
</dbReference>
<comment type="caution">
    <text evidence="6">The sequence shown here is derived from an EMBL/GenBank/DDBJ whole genome shotgun (WGS) entry which is preliminary data.</text>
</comment>
<keyword evidence="1" id="KW-0805">Transcription regulation</keyword>
<evidence type="ECO:0000256" key="4">
    <source>
        <dbReference type="PROSITE-ProRule" id="PRU00335"/>
    </source>
</evidence>
<dbReference type="InterPro" id="IPR011075">
    <property type="entry name" value="TetR_C"/>
</dbReference>
<dbReference type="PROSITE" id="PS50977">
    <property type="entry name" value="HTH_TETR_2"/>
    <property type="match status" value="1"/>
</dbReference>
<organism evidence="6 7">
    <name type="scientific">Marinobacter lipolyticus SM19</name>
    <dbReference type="NCBI Taxonomy" id="1318628"/>
    <lineage>
        <taxon>Bacteria</taxon>
        <taxon>Pseudomonadati</taxon>
        <taxon>Pseudomonadota</taxon>
        <taxon>Gammaproteobacteria</taxon>
        <taxon>Pseudomonadales</taxon>
        <taxon>Marinobacteraceae</taxon>
        <taxon>Marinobacter</taxon>
    </lineage>
</organism>
<dbReference type="Gene3D" id="1.10.357.10">
    <property type="entry name" value="Tetracycline Repressor, domain 2"/>
    <property type="match status" value="1"/>
</dbReference>
<evidence type="ECO:0000256" key="3">
    <source>
        <dbReference type="ARBA" id="ARBA00023163"/>
    </source>
</evidence>
<proteinExistence type="predicted"/>
<dbReference type="AlphaFoldDB" id="R8B1S5"/>
<evidence type="ECO:0000313" key="7">
    <source>
        <dbReference type="Proteomes" id="UP000016540"/>
    </source>
</evidence>
<dbReference type="OrthoDB" id="5816932at2"/>
<dbReference type="InterPro" id="IPR036271">
    <property type="entry name" value="Tet_transcr_reg_TetR-rel_C_sf"/>
</dbReference>
<dbReference type="PATRIC" id="fig|1318628.3.peg.1460"/>